<comment type="subcellular location">
    <subcellularLocation>
        <location evidence="1 5">Cell membrane</location>
        <topology evidence="1 5">Multi-pass membrane protein</topology>
    </subcellularLocation>
</comment>
<name>A0AAU7LSV4_9BURK</name>
<dbReference type="PANTHER" id="PTHR43879">
    <property type="entry name" value="ABC TRANSPORTER PERMEASE PROTEIN"/>
    <property type="match status" value="1"/>
</dbReference>
<reference evidence="7" key="1">
    <citation type="submission" date="2024-05" db="EMBL/GenBank/DDBJ databases">
        <authorList>
            <person name="Bunk B."/>
            <person name="Swiderski J."/>
            <person name="Sproer C."/>
            <person name="Thiel V."/>
        </authorList>
    </citation>
    <scope>NUCLEOTIDE SEQUENCE</scope>
    <source>
        <strain evidence="7">DSM 17735</strain>
    </source>
</reference>
<dbReference type="SUPFAM" id="SSF161098">
    <property type="entry name" value="MetI-like"/>
    <property type="match status" value="1"/>
</dbReference>
<evidence type="ECO:0000256" key="4">
    <source>
        <dbReference type="ARBA" id="ARBA00023136"/>
    </source>
</evidence>
<dbReference type="AlphaFoldDB" id="A0AAU7LSV4"/>
<dbReference type="InterPro" id="IPR035906">
    <property type="entry name" value="MetI-like_sf"/>
</dbReference>
<dbReference type="PANTHER" id="PTHR43879:SF1">
    <property type="entry name" value="GLUCOSE IMPORT SYSTEM PERMEASE PROTEIN GLCU"/>
    <property type="match status" value="1"/>
</dbReference>
<feature type="transmembrane region" description="Helical" evidence="5">
    <location>
        <begin position="88"/>
        <end position="110"/>
    </location>
</feature>
<protein>
    <submittedName>
        <fullName evidence="7">Carbohydrate ABC transporter permease</fullName>
    </submittedName>
</protein>
<evidence type="ECO:0000259" key="6">
    <source>
        <dbReference type="PROSITE" id="PS50928"/>
    </source>
</evidence>
<feature type="transmembrane region" description="Helical" evidence="5">
    <location>
        <begin position="150"/>
        <end position="173"/>
    </location>
</feature>
<evidence type="ECO:0000256" key="3">
    <source>
        <dbReference type="ARBA" id="ARBA00022989"/>
    </source>
</evidence>
<keyword evidence="5" id="KW-0813">Transport</keyword>
<dbReference type="Pfam" id="PF00528">
    <property type="entry name" value="BPD_transp_1"/>
    <property type="match status" value="1"/>
</dbReference>
<feature type="domain" description="ABC transmembrane type-1" evidence="6">
    <location>
        <begin position="82"/>
        <end position="274"/>
    </location>
</feature>
<feature type="transmembrane region" description="Helical" evidence="5">
    <location>
        <begin position="14"/>
        <end position="33"/>
    </location>
</feature>
<proteinExistence type="inferred from homology"/>
<feature type="transmembrane region" description="Helical" evidence="5">
    <location>
        <begin position="117"/>
        <end position="138"/>
    </location>
</feature>
<dbReference type="Gene3D" id="1.10.3720.10">
    <property type="entry name" value="MetI-like"/>
    <property type="match status" value="1"/>
</dbReference>
<evidence type="ECO:0000313" key="7">
    <source>
        <dbReference type="EMBL" id="XBP70672.1"/>
    </source>
</evidence>
<comment type="similarity">
    <text evidence="5">Belongs to the binding-protein-dependent transport system permease family.</text>
</comment>
<accession>A0AAU7LSV4</accession>
<dbReference type="InterPro" id="IPR000515">
    <property type="entry name" value="MetI-like"/>
</dbReference>
<evidence type="ECO:0000256" key="5">
    <source>
        <dbReference type="RuleBase" id="RU363032"/>
    </source>
</evidence>
<dbReference type="GO" id="GO:0005886">
    <property type="term" value="C:plasma membrane"/>
    <property type="evidence" value="ECO:0007669"/>
    <property type="project" value="UniProtKB-SubCell"/>
</dbReference>
<dbReference type="GO" id="GO:0055085">
    <property type="term" value="P:transmembrane transport"/>
    <property type="evidence" value="ECO:0007669"/>
    <property type="project" value="InterPro"/>
</dbReference>
<keyword evidence="3 5" id="KW-1133">Transmembrane helix</keyword>
<evidence type="ECO:0000256" key="2">
    <source>
        <dbReference type="ARBA" id="ARBA00022692"/>
    </source>
</evidence>
<dbReference type="PROSITE" id="PS50928">
    <property type="entry name" value="ABC_TM1"/>
    <property type="match status" value="1"/>
</dbReference>
<organism evidence="7">
    <name type="scientific">Polaromonas hydrogenivorans</name>
    <dbReference type="NCBI Taxonomy" id="335476"/>
    <lineage>
        <taxon>Bacteria</taxon>
        <taxon>Pseudomonadati</taxon>
        <taxon>Pseudomonadota</taxon>
        <taxon>Betaproteobacteria</taxon>
        <taxon>Burkholderiales</taxon>
        <taxon>Comamonadaceae</taxon>
        <taxon>Polaromonas</taxon>
    </lineage>
</organism>
<gene>
    <name evidence="7" type="ORF">ABLV49_02330</name>
</gene>
<dbReference type="CDD" id="cd06261">
    <property type="entry name" value="TM_PBP2"/>
    <property type="match status" value="1"/>
</dbReference>
<feature type="transmembrane region" description="Helical" evidence="5">
    <location>
        <begin position="257"/>
        <end position="279"/>
    </location>
</feature>
<sequence length="289" mass="31489">MIAKHPFAKHISRALLYAVLLVAALFFLAPFYVMLATSFKDAEQIRSGNLLSPPASLNFDAWRLAWSSACTGVDCRGLQPYFWNSVSMAIPAVLISTAWGAVNGYVLSLWKFRGSELLFGFLLFGVFMPFQVVLLPMSQVLGYLGLSSSISGLVLVHCLAGMAGTTLFFRNYYTAIPKELVNAARMDGAGFWRIFWRIVLPLSTPILMVTLIWQFTNIWNDFLFGAAFSGADSKPITVGLNNMANTSSSVKSYNVDMAAAVIAGLPTMLVYVLAGQYFVKGLTAGAVKG</sequence>
<keyword evidence="4 5" id="KW-0472">Membrane</keyword>
<dbReference type="RefSeq" id="WP_349280012.1">
    <property type="nucleotide sequence ID" value="NZ_CBCSCU010000037.1"/>
</dbReference>
<keyword evidence="2 5" id="KW-0812">Transmembrane</keyword>
<feature type="transmembrane region" description="Helical" evidence="5">
    <location>
        <begin position="194"/>
        <end position="215"/>
    </location>
</feature>
<dbReference type="EMBL" id="CP157675">
    <property type="protein sequence ID" value="XBP70672.1"/>
    <property type="molecule type" value="Genomic_DNA"/>
</dbReference>
<evidence type="ECO:0000256" key="1">
    <source>
        <dbReference type="ARBA" id="ARBA00004651"/>
    </source>
</evidence>